<keyword evidence="2" id="KW-1185">Reference proteome</keyword>
<dbReference type="SUPFAM" id="SSF55144">
    <property type="entry name" value="LigT-like"/>
    <property type="match status" value="1"/>
</dbReference>
<name>A0ABY7IYC8_STRNI</name>
<sequence>MQQLQYEQASFPPAPPPSLADPSVIAGHDWAAFGDVSEMVNHWDRPGWTASTRAYYWMITFPGASALIQRARQCQQALRSLAFDDIADDSLHLTLGRIGPSTEISLDQLDLLIASVQAASSSMSLQAVPMTASRGAIRFSVAPWTPLINLRIMLAEAGDSVGLPLRKPTSGFRPHIGISYCNRTIPAATVRDMVRPLRGLDAVEAEVQQVHIVELRREPSAYRWDVVRTLDLLREGDVEQRPSAVPRVG</sequence>
<dbReference type="RefSeq" id="WP_277411125.1">
    <property type="nucleotide sequence ID" value="NZ_CP114203.1"/>
</dbReference>
<dbReference type="Proteomes" id="UP001210169">
    <property type="component" value="Chromosome"/>
</dbReference>
<dbReference type="GO" id="GO:0016874">
    <property type="term" value="F:ligase activity"/>
    <property type="evidence" value="ECO:0007669"/>
    <property type="project" value="UniProtKB-KW"/>
</dbReference>
<gene>
    <name evidence="1" type="ORF">STRNI_002222</name>
</gene>
<protein>
    <submittedName>
        <fullName evidence="1">2'-5' RNA ligase family protein</fullName>
    </submittedName>
</protein>
<evidence type="ECO:0000313" key="2">
    <source>
        <dbReference type="Proteomes" id="UP001210169"/>
    </source>
</evidence>
<dbReference type="InterPro" id="IPR009097">
    <property type="entry name" value="Cyclic_Pdiesterase"/>
</dbReference>
<dbReference type="EMBL" id="CP114203">
    <property type="protein sequence ID" value="WAU04004.1"/>
    <property type="molecule type" value="Genomic_DNA"/>
</dbReference>
<proteinExistence type="predicted"/>
<accession>A0ABY7IYC8</accession>
<organism evidence="1 2">
    <name type="scientific">Streptomyces nigrescens</name>
    <dbReference type="NCBI Taxonomy" id="1920"/>
    <lineage>
        <taxon>Bacteria</taxon>
        <taxon>Bacillati</taxon>
        <taxon>Actinomycetota</taxon>
        <taxon>Actinomycetes</taxon>
        <taxon>Kitasatosporales</taxon>
        <taxon>Streptomycetaceae</taxon>
        <taxon>Streptomyces</taxon>
    </lineage>
</organism>
<evidence type="ECO:0000313" key="1">
    <source>
        <dbReference type="EMBL" id="WAU04004.1"/>
    </source>
</evidence>
<reference evidence="1 2" key="1">
    <citation type="submission" date="2022-12" db="EMBL/GenBank/DDBJ databases">
        <authorList>
            <person name="Ruckert C."/>
            <person name="Busche T."/>
            <person name="Kalinowski J."/>
            <person name="Wittmann C."/>
        </authorList>
    </citation>
    <scope>NUCLEOTIDE SEQUENCE [LARGE SCALE GENOMIC DNA]</scope>
    <source>
        <strain evidence="1 2">DSM 40276</strain>
    </source>
</reference>
<dbReference type="Pfam" id="PF13563">
    <property type="entry name" value="2_5_RNA_ligase2"/>
    <property type="match status" value="1"/>
</dbReference>
<dbReference type="GeneID" id="301331402"/>
<keyword evidence="1" id="KW-0436">Ligase</keyword>
<dbReference type="Gene3D" id="3.90.1140.10">
    <property type="entry name" value="Cyclic phosphodiesterase"/>
    <property type="match status" value="1"/>
</dbReference>